<feature type="chain" id="PRO_5015641753" evidence="5">
    <location>
        <begin position="29"/>
        <end position="204"/>
    </location>
</feature>
<dbReference type="Gene3D" id="3.40.30.10">
    <property type="entry name" value="Glutaredoxin"/>
    <property type="match status" value="1"/>
</dbReference>
<feature type="domain" description="Thioredoxin" evidence="6">
    <location>
        <begin position="28"/>
        <end position="203"/>
    </location>
</feature>
<comment type="caution">
    <text evidence="7">The sequence shown here is derived from an EMBL/GenBank/DDBJ whole genome shotgun (WGS) entry which is preliminary data.</text>
</comment>
<feature type="binding site" evidence="3">
    <location>
        <position position="84"/>
    </location>
    <ligand>
        <name>Cu cation</name>
        <dbReference type="ChEBI" id="CHEBI:23378"/>
    </ligand>
</feature>
<evidence type="ECO:0000256" key="4">
    <source>
        <dbReference type="PIRSR" id="PIRSR603782-2"/>
    </source>
</evidence>
<dbReference type="OrthoDB" id="9790194at2"/>
<dbReference type="AlphaFoldDB" id="A0A2S5GNW4"/>
<evidence type="ECO:0000256" key="3">
    <source>
        <dbReference type="PIRSR" id="PIRSR603782-1"/>
    </source>
</evidence>
<organism evidence="7 8">
    <name type="scientific">Achromobacter spanius</name>
    <dbReference type="NCBI Taxonomy" id="217203"/>
    <lineage>
        <taxon>Bacteria</taxon>
        <taxon>Pseudomonadati</taxon>
        <taxon>Pseudomonadota</taxon>
        <taxon>Betaproteobacteria</taxon>
        <taxon>Burkholderiales</taxon>
        <taxon>Alcaligenaceae</taxon>
        <taxon>Achromobacter</taxon>
    </lineage>
</organism>
<protein>
    <submittedName>
        <fullName evidence="7">SCO family protein</fullName>
    </submittedName>
</protein>
<feature type="disulfide bond" description="Redox-active" evidence="4">
    <location>
        <begin position="80"/>
        <end position="84"/>
    </location>
</feature>
<dbReference type="Proteomes" id="UP000239990">
    <property type="component" value="Unassembled WGS sequence"/>
</dbReference>
<evidence type="ECO:0000256" key="5">
    <source>
        <dbReference type="SAM" id="SignalP"/>
    </source>
</evidence>
<name>A0A2S5GNW4_9BURK</name>
<dbReference type="InterPro" id="IPR003782">
    <property type="entry name" value="SCO1/SenC"/>
</dbReference>
<keyword evidence="2 3" id="KW-0186">Copper</keyword>
<gene>
    <name evidence="7" type="ORF">C4E15_20375</name>
</gene>
<dbReference type="Pfam" id="PF02630">
    <property type="entry name" value="SCO1-SenC"/>
    <property type="match status" value="1"/>
</dbReference>
<evidence type="ECO:0000256" key="2">
    <source>
        <dbReference type="ARBA" id="ARBA00023008"/>
    </source>
</evidence>
<accession>A0A2S5GNW4</accession>
<feature type="binding site" evidence="3">
    <location>
        <position position="168"/>
    </location>
    <ligand>
        <name>Cu cation</name>
        <dbReference type="ChEBI" id="CHEBI:23378"/>
    </ligand>
</feature>
<dbReference type="PANTHER" id="PTHR12151">
    <property type="entry name" value="ELECTRON TRANSPORT PROTIN SCO1/SENC FAMILY MEMBER"/>
    <property type="match status" value="1"/>
</dbReference>
<evidence type="ECO:0000313" key="8">
    <source>
        <dbReference type="Proteomes" id="UP000239990"/>
    </source>
</evidence>
<dbReference type="CDD" id="cd02968">
    <property type="entry name" value="SCO"/>
    <property type="match status" value="1"/>
</dbReference>
<feature type="binding site" evidence="3">
    <location>
        <position position="80"/>
    </location>
    <ligand>
        <name>Cu cation</name>
        <dbReference type="ChEBI" id="CHEBI:23378"/>
    </ligand>
</feature>
<dbReference type="EMBL" id="PREU01000009">
    <property type="protein sequence ID" value="PPA74551.1"/>
    <property type="molecule type" value="Genomic_DNA"/>
</dbReference>
<proteinExistence type="inferred from homology"/>
<dbReference type="InterPro" id="IPR013766">
    <property type="entry name" value="Thioredoxin_domain"/>
</dbReference>
<keyword evidence="3" id="KW-0479">Metal-binding</keyword>
<feature type="signal peptide" evidence="5">
    <location>
        <begin position="1"/>
        <end position="28"/>
    </location>
</feature>
<dbReference type="GO" id="GO:0046872">
    <property type="term" value="F:metal ion binding"/>
    <property type="evidence" value="ECO:0007669"/>
    <property type="project" value="UniProtKB-KW"/>
</dbReference>
<evidence type="ECO:0000259" key="6">
    <source>
        <dbReference type="PROSITE" id="PS51352"/>
    </source>
</evidence>
<evidence type="ECO:0000256" key="1">
    <source>
        <dbReference type="ARBA" id="ARBA00010996"/>
    </source>
</evidence>
<reference evidence="7 8" key="1">
    <citation type="submission" date="2018-02" db="EMBL/GenBank/DDBJ databases">
        <title>Draft Genome of Achromobacter spanius stain 6.</title>
        <authorList>
            <person name="Gunasekera T.S."/>
            <person name="Radwan O."/>
            <person name="Ruiz O.N."/>
        </authorList>
    </citation>
    <scope>NUCLEOTIDE SEQUENCE [LARGE SCALE GENOMIC DNA]</scope>
    <source>
        <strain evidence="7 8">6</strain>
    </source>
</reference>
<dbReference type="PROSITE" id="PS51352">
    <property type="entry name" value="THIOREDOXIN_2"/>
    <property type="match status" value="1"/>
</dbReference>
<comment type="similarity">
    <text evidence="1">Belongs to the SCO1/2 family.</text>
</comment>
<keyword evidence="5" id="KW-0732">Signal</keyword>
<keyword evidence="4" id="KW-1015">Disulfide bond</keyword>
<dbReference type="InterPro" id="IPR036249">
    <property type="entry name" value="Thioredoxin-like_sf"/>
</dbReference>
<dbReference type="RefSeq" id="WP_046805298.1">
    <property type="nucleotide sequence ID" value="NZ_PREU01000009.1"/>
</dbReference>
<dbReference type="SUPFAM" id="SSF52833">
    <property type="entry name" value="Thioredoxin-like"/>
    <property type="match status" value="1"/>
</dbReference>
<dbReference type="PANTHER" id="PTHR12151:SF25">
    <property type="entry name" value="LINALOOL DEHYDRATASE_ISOMERASE DOMAIN-CONTAINING PROTEIN"/>
    <property type="match status" value="1"/>
</dbReference>
<sequence length="204" mass="21766">MSVFSASRRLGLRLAAATAVTVLAGALAACGDAAPKFKGSDISGTQLGRGMELTDTNGKSRQLSDFAGKVVVVFFGFTQCPDVCPTSLAELTEVMKKLGPDADRVQVLLITVDPERDTQEVLKQYVTAFDPRFLGLTGTPDQIKKAAASFKAYYAKAPTKDGNYTMDHTAAFYLIDGKGESRVLANNNLGVDALTHDIQALLKN</sequence>
<evidence type="ECO:0000313" key="7">
    <source>
        <dbReference type="EMBL" id="PPA74551.1"/>
    </source>
</evidence>
<dbReference type="FunFam" id="3.40.30.10:FF:000013">
    <property type="entry name" value="Blast:Protein SCO1 homolog, mitochondrial"/>
    <property type="match status" value="1"/>
</dbReference>